<evidence type="ECO:0000313" key="1">
    <source>
        <dbReference type="EMBL" id="MED6106876.1"/>
    </source>
</evidence>
<evidence type="ECO:0000313" key="2">
    <source>
        <dbReference type="Proteomes" id="UP001341840"/>
    </source>
</evidence>
<dbReference type="EMBL" id="JASCZI010000019">
    <property type="protein sequence ID" value="MED6106876.1"/>
    <property type="molecule type" value="Genomic_DNA"/>
</dbReference>
<protein>
    <submittedName>
        <fullName evidence="1">Uncharacterized protein</fullName>
    </submittedName>
</protein>
<keyword evidence="2" id="KW-1185">Reference proteome</keyword>
<proteinExistence type="predicted"/>
<gene>
    <name evidence="1" type="ORF">PIB30_008571</name>
</gene>
<comment type="caution">
    <text evidence="1">The sequence shown here is derived from an EMBL/GenBank/DDBJ whole genome shotgun (WGS) entry which is preliminary data.</text>
</comment>
<organism evidence="1 2">
    <name type="scientific">Stylosanthes scabra</name>
    <dbReference type="NCBI Taxonomy" id="79078"/>
    <lineage>
        <taxon>Eukaryota</taxon>
        <taxon>Viridiplantae</taxon>
        <taxon>Streptophyta</taxon>
        <taxon>Embryophyta</taxon>
        <taxon>Tracheophyta</taxon>
        <taxon>Spermatophyta</taxon>
        <taxon>Magnoliopsida</taxon>
        <taxon>eudicotyledons</taxon>
        <taxon>Gunneridae</taxon>
        <taxon>Pentapetalae</taxon>
        <taxon>rosids</taxon>
        <taxon>fabids</taxon>
        <taxon>Fabales</taxon>
        <taxon>Fabaceae</taxon>
        <taxon>Papilionoideae</taxon>
        <taxon>50 kb inversion clade</taxon>
        <taxon>dalbergioids sensu lato</taxon>
        <taxon>Dalbergieae</taxon>
        <taxon>Pterocarpus clade</taxon>
        <taxon>Stylosanthes</taxon>
    </lineage>
</organism>
<sequence length="129" mass="14308">MMPPPLLAAVFPWDRERRFNIEKKLDGETVEDASRAVGNAFDGGTGGVVLSGIQGLRGHNVHSGIFWRLHRATEQQQVKAEAWEQERRALKGGSLQQQILEKGGKGRVVTPVLWLGLNWISIPQAQIMS</sequence>
<name>A0ABU6Q4X0_9FABA</name>
<dbReference type="Proteomes" id="UP001341840">
    <property type="component" value="Unassembled WGS sequence"/>
</dbReference>
<accession>A0ABU6Q4X0</accession>
<reference evidence="1 2" key="1">
    <citation type="journal article" date="2023" name="Plants (Basel)">
        <title>Bridging the Gap: Combining Genomics and Transcriptomics Approaches to Understand Stylosanthes scabra, an Orphan Legume from the Brazilian Caatinga.</title>
        <authorList>
            <person name="Ferreira-Neto J.R.C."/>
            <person name="da Silva M.D."/>
            <person name="Binneck E."/>
            <person name="de Melo N.F."/>
            <person name="da Silva R.H."/>
            <person name="de Melo A.L.T.M."/>
            <person name="Pandolfi V."/>
            <person name="Bustamante F.O."/>
            <person name="Brasileiro-Vidal A.C."/>
            <person name="Benko-Iseppon A.M."/>
        </authorList>
    </citation>
    <scope>NUCLEOTIDE SEQUENCE [LARGE SCALE GENOMIC DNA]</scope>
    <source>
        <tissue evidence="1">Leaves</tissue>
    </source>
</reference>